<evidence type="ECO:0000313" key="7">
    <source>
        <dbReference type="EMBL" id="RXK46946.1"/>
    </source>
</evidence>
<dbReference type="InterPro" id="IPR050833">
    <property type="entry name" value="Poly_Biosynth_Transport"/>
</dbReference>
<dbReference type="EMBL" id="RDFA01000007">
    <property type="protein sequence ID" value="RXK46946.1"/>
    <property type="molecule type" value="Genomic_DNA"/>
</dbReference>
<dbReference type="GO" id="GO:0005886">
    <property type="term" value="C:plasma membrane"/>
    <property type="evidence" value="ECO:0007669"/>
    <property type="project" value="UniProtKB-SubCell"/>
</dbReference>
<dbReference type="RefSeq" id="WP_129070279.1">
    <property type="nucleotide sequence ID" value="NZ_RDFA01000007.1"/>
</dbReference>
<gene>
    <name evidence="7" type="ORF">EAF64_17520</name>
</gene>
<name>A0A498L0M9_9EURY</name>
<organism evidence="7 8">
    <name type="scientific">Halorientalis pallida</name>
    <dbReference type="NCBI Taxonomy" id="2479928"/>
    <lineage>
        <taxon>Archaea</taxon>
        <taxon>Methanobacteriati</taxon>
        <taxon>Methanobacteriota</taxon>
        <taxon>Stenosarchaea group</taxon>
        <taxon>Halobacteria</taxon>
        <taxon>Halobacteriales</taxon>
        <taxon>Haloarculaceae</taxon>
        <taxon>Halorientalis</taxon>
    </lineage>
</organism>
<dbReference type="CDD" id="cd13128">
    <property type="entry name" value="MATE_Wzx_like"/>
    <property type="match status" value="1"/>
</dbReference>
<dbReference type="OrthoDB" id="19148at2157"/>
<keyword evidence="4 6" id="KW-1133">Transmembrane helix</keyword>
<feature type="transmembrane region" description="Helical" evidence="6">
    <location>
        <begin position="17"/>
        <end position="41"/>
    </location>
</feature>
<evidence type="ECO:0000256" key="6">
    <source>
        <dbReference type="SAM" id="Phobius"/>
    </source>
</evidence>
<sequence length="514" mass="55006">MSEETGSDDSKQSTSDALATVVSGGAIISASKFISLGFGFLTQIVMAQLLTEAAYGEVVLTLAVVNIAGLIAKLGLDEGLTRELPHYEDSAEKAQGVIRAGIVIAAISSLTSFIFVYFSAPFVARQIFSDASLIPLFRVSAFGIPFIVFRSVSVSLARGSRNARVHAYVNQLFQPFVRLLFISGFVIAGFSAFGAVAGQISAVIVASLLALYLAKKTLPSFSGTPASMYRSVLTFSVPLIAAQGMGFINSNVDIYMIGYFIDSSAVGVYNIALQLGNIVTAVLGSIGFLLPPMLTRLNKKNQNVEMRRTYQVITKVMTIVVLPLVVVLFFAPSLVIGIFFGEKYIDGATALRVLLIGNLFAVVMGLNGSALVSLGDNQIISVIVAVESVINIVINILLVPVLGIVGAAVGMTISTIIGDSLGVSVLYKRHDIHPFTRSVFSPIVVVLLLSFIGYFSFSIIGFPTELVIILIGVAYVPLITTVAIEPEDEELLSRFEDHMGYDLSIFRQAIRILD</sequence>
<feature type="transmembrane region" description="Helical" evidence="6">
    <location>
        <begin position="439"/>
        <end position="460"/>
    </location>
</feature>
<feature type="transmembrane region" description="Helical" evidence="6">
    <location>
        <begin position="404"/>
        <end position="427"/>
    </location>
</feature>
<protein>
    <submittedName>
        <fullName evidence="7">Flippase</fullName>
    </submittedName>
</protein>
<feature type="transmembrane region" description="Helical" evidence="6">
    <location>
        <begin position="132"/>
        <end position="152"/>
    </location>
</feature>
<evidence type="ECO:0000256" key="2">
    <source>
        <dbReference type="ARBA" id="ARBA00022475"/>
    </source>
</evidence>
<dbReference type="AlphaFoldDB" id="A0A498L0M9"/>
<feature type="transmembrane region" description="Helical" evidence="6">
    <location>
        <begin position="268"/>
        <end position="291"/>
    </location>
</feature>
<comment type="subcellular location">
    <subcellularLocation>
        <location evidence="1">Cell membrane</location>
        <topology evidence="1">Multi-pass membrane protein</topology>
    </subcellularLocation>
</comment>
<feature type="transmembrane region" description="Helical" evidence="6">
    <location>
        <begin position="466"/>
        <end position="484"/>
    </location>
</feature>
<evidence type="ECO:0000256" key="1">
    <source>
        <dbReference type="ARBA" id="ARBA00004651"/>
    </source>
</evidence>
<accession>A0A498L0M9</accession>
<keyword evidence="5 6" id="KW-0472">Membrane</keyword>
<evidence type="ECO:0000256" key="5">
    <source>
        <dbReference type="ARBA" id="ARBA00023136"/>
    </source>
</evidence>
<evidence type="ECO:0000313" key="8">
    <source>
        <dbReference type="Proteomes" id="UP000289691"/>
    </source>
</evidence>
<feature type="transmembrane region" description="Helical" evidence="6">
    <location>
        <begin position="353"/>
        <end position="372"/>
    </location>
</feature>
<proteinExistence type="predicted"/>
<feature type="transmembrane region" description="Helical" evidence="6">
    <location>
        <begin position="312"/>
        <end position="341"/>
    </location>
</feature>
<feature type="transmembrane region" description="Helical" evidence="6">
    <location>
        <begin position="226"/>
        <end position="248"/>
    </location>
</feature>
<evidence type="ECO:0000256" key="4">
    <source>
        <dbReference type="ARBA" id="ARBA00022989"/>
    </source>
</evidence>
<feature type="transmembrane region" description="Helical" evidence="6">
    <location>
        <begin position="196"/>
        <end position="214"/>
    </location>
</feature>
<reference evidence="7 8" key="1">
    <citation type="submission" date="2019-01" db="EMBL/GenBank/DDBJ databases">
        <title>Halorientalis sp. F13-25 a new haloarchaeum isolated from hypersaline water.</title>
        <authorList>
            <person name="Ana D.-V."/>
            <person name="Cristina S.-P."/>
            <person name="Antonio V."/>
        </authorList>
    </citation>
    <scope>NUCLEOTIDE SEQUENCE [LARGE SCALE GENOMIC DNA]</scope>
    <source>
        <strain evidence="7 8">F13-25</strain>
    </source>
</reference>
<keyword evidence="2" id="KW-1003">Cell membrane</keyword>
<dbReference type="Proteomes" id="UP000289691">
    <property type="component" value="Unassembled WGS sequence"/>
</dbReference>
<comment type="caution">
    <text evidence="7">The sequence shown here is derived from an EMBL/GenBank/DDBJ whole genome shotgun (WGS) entry which is preliminary data.</text>
</comment>
<feature type="transmembrane region" description="Helical" evidence="6">
    <location>
        <begin position="172"/>
        <end position="190"/>
    </location>
</feature>
<keyword evidence="8" id="KW-1185">Reference proteome</keyword>
<evidence type="ECO:0000256" key="3">
    <source>
        <dbReference type="ARBA" id="ARBA00022692"/>
    </source>
</evidence>
<feature type="transmembrane region" description="Helical" evidence="6">
    <location>
        <begin position="53"/>
        <end position="76"/>
    </location>
</feature>
<dbReference type="PANTHER" id="PTHR30250:SF27">
    <property type="entry name" value="POLYSACCHARIDE BIOSYNTHESIS PROTEIN"/>
    <property type="match status" value="1"/>
</dbReference>
<keyword evidence="3 6" id="KW-0812">Transmembrane</keyword>
<dbReference type="PANTHER" id="PTHR30250">
    <property type="entry name" value="PST FAMILY PREDICTED COLANIC ACID TRANSPORTER"/>
    <property type="match status" value="1"/>
</dbReference>
<feature type="transmembrane region" description="Helical" evidence="6">
    <location>
        <begin position="97"/>
        <end position="120"/>
    </location>
</feature>
<dbReference type="Pfam" id="PF13440">
    <property type="entry name" value="Polysacc_synt_3"/>
    <property type="match status" value="1"/>
</dbReference>